<dbReference type="InterPro" id="IPR036322">
    <property type="entry name" value="WD40_repeat_dom_sf"/>
</dbReference>
<dbReference type="Pfam" id="PF00400">
    <property type="entry name" value="WD40"/>
    <property type="match status" value="3"/>
</dbReference>
<feature type="region of interest" description="Disordered" evidence="4">
    <location>
        <begin position="386"/>
        <end position="426"/>
    </location>
</feature>
<reference evidence="5" key="1">
    <citation type="submission" date="2022-08" db="EMBL/GenBank/DDBJ databases">
        <authorList>
            <consortium name="DOE Joint Genome Institute"/>
            <person name="Min B."/>
            <person name="Riley R."/>
            <person name="Sierra-Patev S."/>
            <person name="Naranjo-Ortiz M."/>
            <person name="Looney B."/>
            <person name="Konkel Z."/>
            <person name="Slot J.C."/>
            <person name="Sakamoto Y."/>
            <person name="Steenwyk J.L."/>
            <person name="Rokas A."/>
            <person name="Carro J."/>
            <person name="Camarero S."/>
            <person name="Ferreira P."/>
            <person name="Molpeceres G."/>
            <person name="Ruiz-Duenas F.J."/>
            <person name="Serrano A."/>
            <person name="Henrissat B."/>
            <person name="Drula E."/>
            <person name="Hughes K.W."/>
            <person name="Mata J.L."/>
            <person name="Ishikawa N.K."/>
            <person name="Vargas-Isla R."/>
            <person name="Ushijima S."/>
            <person name="Smith C.A."/>
            <person name="Ahrendt S."/>
            <person name="Andreopoulos W."/>
            <person name="He G."/>
            <person name="Labutti K."/>
            <person name="Lipzen A."/>
            <person name="Ng V."/>
            <person name="Sandor L."/>
            <person name="Barry K."/>
            <person name="Martinez A.T."/>
            <person name="Xiao Y."/>
            <person name="Gibbons J.G."/>
            <person name="Terashima K."/>
            <person name="Hibbett D.S."/>
            <person name="Grigoriev I.V."/>
        </authorList>
    </citation>
    <scope>NUCLEOTIDE SEQUENCE</scope>
    <source>
        <strain evidence="5">Sp2 HRB7682 ss15</strain>
    </source>
</reference>
<name>A0A9W9B2R6_9AGAR</name>
<evidence type="ECO:0000256" key="4">
    <source>
        <dbReference type="SAM" id="MobiDB-lite"/>
    </source>
</evidence>
<evidence type="ECO:0000313" key="5">
    <source>
        <dbReference type="EMBL" id="KAJ4495767.1"/>
    </source>
</evidence>
<dbReference type="AlphaFoldDB" id="A0A9W9B2R6"/>
<sequence length="426" mass="45512">MEISNGSVLLASPNLATASSALRSTTISTIASGETYVLSLANFDGKYAAMSSGSSLNSSTRNAGNNKNTTCPIYLYSKQTLQREQTLPGHEISSTFMRSVVSMAGLGRPVLVSSGKDGSVKVWDERSGGYGIQMTDLSKSRAFLSFDVSLDGYTVAAGTELHGDDASVLYWDPRQPAAPLRTHSSTHSDDITAVHFSPSTPGVLLTASSDGLISLSNSEETDEDEAVVNVGNWGCSVSQAGWLPDGSRIWCASDMETFSTWSEELDLLQSHDIRGPCLHSGPRTWVTDYLITASPSSPSGDSNLDVFVGSNEGDIALLSNSDLLTPQSSAQWSLHKLWSTGHEGVVRSLLWDEKDQVLVTGGEDGKICVWPGLSQGGLGGRGVVVEDESAMDVDSDLSNKRSRSRDMDWDAEDVDANGKNGKRLKR</sequence>
<keyword evidence="1 3" id="KW-0853">WD repeat</keyword>
<dbReference type="PANTHER" id="PTHR22889:SF0">
    <property type="entry name" value="WD REPEAT-CONTAINING PROTEIN 89"/>
    <property type="match status" value="1"/>
</dbReference>
<evidence type="ECO:0000256" key="3">
    <source>
        <dbReference type="PROSITE-ProRule" id="PRU00221"/>
    </source>
</evidence>
<dbReference type="InterPro" id="IPR015943">
    <property type="entry name" value="WD40/YVTN_repeat-like_dom_sf"/>
</dbReference>
<dbReference type="SMART" id="SM00320">
    <property type="entry name" value="WD40"/>
    <property type="match status" value="3"/>
</dbReference>
<comment type="caution">
    <text evidence="5">The sequence shown here is derived from an EMBL/GenBank/DDBJ whole genome shotgun (WGS) entry which is preliminary data.</text>
</comment>
<dbReference type="Proteomes" id="UP001150238">
    <property type="component" value="Unassembled WGS sequence"/>
</dbReference>
<feature type="repeat" description="WD" evidence="3">
    <location>
        <begin position="111"/>
        <end position="124"/>
    </location>
</feature>
<evidence type="ECO:0000256" key="1">
    <source>
        <dbReference type="ARBA" id="ARBA00022574"/>
    </source>
</evidence>
<proteinExistence type="predicted"/>
<dbReference type="PROSITE" id="PS50082">
    <property type="entry name" value="WD_REPEATS_2"/>
    <property type="match status" value="2"/>
</dbReference>
<dbReference type="PROSITE" id="PS50294">
    <property type="entry name" value="WD_REPEATS_REGION"/>
    <property type="match status" value="1"/>
</dbReference>
<dbReference type="InterPro" id="IPR039328">
    <property type="entry name" value="WDR89"/>
</dbReference>
<protein>
    <submittedName>
        <fullName evidence="5">WD40-repeat-containing domain protein</fullName>
    </submittedName>
</protein>
<feature type="compositionally biased region" description="Acidic residues" evidence="4">
    <location>
        <begin position="386"/>
        <end position="395"/>
    </location>
</feature>
<dbReference type="EMBL" id="JANVFS010000001">
    <property type="protein sequence ID" value="KAJ4495767.1"/>
    <property type="molecule type" value="Genomic_DNA"/>
</dbReference>
<reference evidence="5" key="2">
    <citation type="journal article" date="2023" name="Proc. Natl. Acad. Sci. U.S.A.">
        <title>A global phylogenomic analysis of the shiitake genus Lentinula.</title>
        <authorList>
            <person name="Sierra-Patev S."/>
            <person name="Min B."/>
            <person name="Naranjo-Ortiz M."/>
            <person name="Looney B."/>
            <person name="Konkel Z."/>
            <person name="Slot J.C."/>
            <person name="Sakamoto Y."/>
            <person name="Steenwyk J.L."/>
            <person name="Rokas A."/>
            <person name="Carro J."/>
            <person name="Camarero S."/>
            <person name="Ferreira P."/>
            <person name="Molpeceres G."/>
            <person name="Ruiz-Duenas F.J."/>
            <person name="Serrano A."/>
            <person name="Henrissat B."/>
            <person name="Drula E."/>
            <person name="Hughes K.W."/>
            <person name="Mata J.L."/>
            <person name="Ishikawa N.K."/>
            <person name="Vargas-Isla R."/>
            <person name="Ushijima S."/>
            <person name="Smith C.A."/>
            <person name="Donoghue J."/>
            <person name="Ahrendt S."/>
            <person name="Andreopoulos W."/>
            <person name="He G."/>
            <person name="LaButti K."/>
            <person name="Lipzen A."/>
            <person name="Ng V."/>
            <person name="Riley R."/>
            <person name="Sandor L."/>
            <person name="Barry K."/>
            <person name="Martinez A.T."/>
            <person name="Xiao Y."/>
            <person name="Gibbons J.G."/>
            <person name="Terashima K."/>
            <person name="Grigoriev I.V."/>
            <person name="Hibbett D."/>
        </authorList>
    </citation>
    <scope>NUCLEOTIDE SEQUENCE</scope>
    <source>
        <strain evidence="5">Sp2 HRB7682 ss15</strain>
    </source>
</reference>
<organism evidence="5 6">
    <name type="scientific">Lentinula lateritia</name>
    <dbReference type="NCBI Taxonomy" id="40482"/>
    <lineage>
        <taxon>Eukaryota</taxon>
        <taxon>Fungi</taxon>
        <taxon>Dikarya</taxon>
        <taxon>Basidiomycota</taxon>
        <taxon>Agaricomycotina</taxon>
        <taxon>Agaricomycetes</taxon>
        <taxon>Agaricomycetidae</taxon>
        <taxon>Agaricales</taxon>
        <taxon>Marasmiineae</taxon>
        <taxon>Omphalotaceae</taxon>
        <taxon>Lentinula</taxon>
    </lineage>
</organism>
<accession>A0A9W9B2R6</accession>
<feature type="repeat" description="WD" evidence="3">
    <location>
        <begin position="339"/>
        <end position="370"/>
    </location>
</feature>
<dbReference type="SUPFAM" id="SSF50978">
    <property type="entry name" value="WD40 repeat-like"/>
    <property type="match status" value="1"/>
</dbReference>
<dbReference type="InterPro" id="IPR001680">
    <property type="entry name" value="WD40_rpt"/>
</dbReference>
<keyword evidence="2" id="KW-0677">Repeat</keyword>
<dbReference type="Gene3D" id="2.130.10.10">
    <property type="entry name" value="YVTN repeat-like/Quinoprotein amine dehydrogenase"/>
    <property type="match status" value="2"/>
</dbReference>
<evidence type="ECO:0000256" key="2">
    <source>
        <dbReference type="ARBA" id="ARBA00022737"/>
    </source>
</evidence>
<dbReference type="PANTHER" id="PTHR22889">
    <property type="entry name" value="WD REPEAT-CONTAINING PROTEIN 89"/>
    <property type="match status" value="1"/>
</dbReference>
<evidence type="ECO:0000313" key="6">
    <source>
        <dbReference type="Proteomes" id="UP001150238"/>
    </source>
</evidence>
<gene>
    <name evidence="5" type="ORF">C8J55DRAFT_2988</name>
</gene>